<accession>A0A6U6DAT1</accession>
<reference evidence="3" key="1">
    <citation type="submission" date="2021-01" db="EMBL/GenBank/DDBJ databases">
        <authorList>
            <person name="Corre E."/>
            <person name="Pelletier E."/>
            <person name="Niang G."/>
            <person name="Scheremetjew M."/>
            <person name="Finn R."/>
            <person name="Kale V."/>
            <person name="Holt S."/>
            <person name="Cochrane G."/>
            <person name="Meng A."/>
            <person name="Brown T."/>
            <person name="Cohen L."/>
        </authorList>
    </citation>
    <scope>NUCLEOTIDE SEQUENCE</scope>
    <source>
        <strain evidence="3">Isolate 1302-5</strain>
    </source>
</reference>
<feature type="coiled-coil region" evidence="1">
    <location>
        <begin position="135"/>
        <end position="224"/>
    </location>
</feature>
<evidence type="ECO:0000313" key="2">
    <source>
        <dbReference type="EMBL" id="CAE2217119.1"/>
    </source>
</evidence>
<organism evidence="3">
    <name type="scientific">Odontella aurita</name>
    <dbReference type="NCBI Taxonomy" id="265563"/>
    <lineage>
        <taxon>Eukaryota</taxon>
        <taxon>Sar</taxon>
        <taxon>Stramenopiles</taxon>
        <taxon>Ochrophyta</taxon>
        <taxon>Bacillariophyta</taxon>
        <taxon>Mediophyceae</taxon>
        <taxon>Biddulphiophycidae</taxon>
        <taxon>Eupodiscales</taxon>
        <taxon>Odontellaceae</taxon>
        <taxon>Odontella</taxon>
    </lineage>
</organism>
<evidence type="ECO:0000256" key="1">
    <source>
        <dbReference type="SAM" id="Coils"/>
    </source>
</evidence>
<keyword evidence="1" id="KW-0175">Coiled coil</keyword>
<dbReference type="AlphaFoldDB" id="A0A6U6DAT1"/>
<sequence>MKFLRRTSRLLRRLRILTMGPSSARPRRLALPRKALLLYRAHEKDPGFSLKTFGRIGKGSRAARQLVKYLQWAVDVHERQDSFLWKVPMFEGACLSPSVLRSHQKMRMKLLAEARVADRCVRALGDSIVIEEANFKQMEETAEKVDQHVAALSQDERAGEMEHERRIDAINTNLLETERDILEAEELLEHYREDVKLGLSAQLVRDLEAKIDMFEVRRMHLKLEEMKAAADKRRADEGRAYSTVDLGPRATSVCDELGDVEGRIMFQGKGGNLSESEIIIDVEKARRRSLRTMLEDTLSDQEILALDIDDDEAALRNCMGCHVDAEKSEDLVMAKEESDIHTFVPPSLLEPKETIGPKIVLLSRDVPAHAKIELLVRLNRDLPGKFVRVSATENMGLCAQTYQNVLDLGHIVVTDVDMGVGQSTRSLFLHGFAICKQVLLPKPSCACVVGSAENKSDTRPDFGTSEGDRSAMRDGELKCFSESANHLMEAMQESSLREEMKLLGRCDQPPKSYTLIMEAVVVLLSPSGKFRNPRKVVNTVSWLGTRRILAEAERLQHSLKAVDICNIPDINLSVLCSYLRHDNWPNNHGFAEGHEVMQLLSNWISSVVTFAMRLKESGGLPDPSCLEEPGGLFAVSSKVLDAGLDMEGLHSADQGYKRVLNCLLQDAVVRCDTVELSGTSIAYRVSACLGYGKAFFFVSESTTNRVVCTKALMLSEIDSLLAPSNKVFILRDHRLPPETQDELFEWISRTYILERVKGKITLKFKRDTSVLLRETRVISGFAVCLTVQARSTGDLMYRTYLPNFALTLEMLVDSRTLMNLLPNADPLWEEEAIKSCDVAQILRPVTDRLIIRPGYQAVHDMGKENCIAQSSQTVGREGISIGVRLKGGPGRHIVSCSLARSGSRFIVSVKEIGRGGPLIIRAYSPASCTKLEIVVSALDRRLCLDEKQSCSQLWKKCLFERLRIRSPSSCERMYLHFDRSFFKTVVRLGDASFAVSAEVLNLSDAEDSLQLLFFDALSSSKHKLIILKPALRDVLGGDGCANDLFFFFFGRGFERKGKYMRLLLTHVWFDENAQSINFAV</sequence>
<protein>
    <submittedName>
        <fullName evidence="3">Uncharacterized protein</fullName>
    </submittedName>
</protein>
<name>A0A6U6DAT1_9STRA</name>
<dbReference type="EMBL" id="HBKQ01010198">
    <property type="protein sequence ID" value="CAE2217124.1"/>
    <property type="molecule type" value="Transcribed_RNA"/>
</dbReference>
<dbReference type="EMBL" id="HBKQ01010196">
    <property type="protein sequence ID" value="CAE2217119.1"/>
    <property type="molecule type" value="Transcribed_RNA"/>
</dbReference>
<proteinExistence type="predicted"/>
<gene>
    <name evidence="2" type="ORF">OAUR00152_LOCUS6899</name>
    <name evidence="3" type="ORF">OAUR00152_LOCUS6901</name>
</gene>
<evidence type="ECO:0000313" key="3">
    <source>
        <dbReference type="EMBL" id="CAE2217124.1"/>
    </source>
</evidence>